<proteinExistence type="predicted"/>
<evidence type="ECO:0000259" key="1">
    <source>
        <dbReference type="Pfam" id="PF02625"/>
    </source>
</evidence>
<evidence type="ECO:0000313" key="3">
    <source>
        <dbReference type="EMBL" id="PQJ15013.1"/>
    </source>
</evidence>
<organism evidence="3 4">
    <name type="scientific">Aureicoccus marinus</name>
    <dbReference type="NCBI Taxonomy" id="754435"/>
    <lineage>
        <taxon>Bacteria</taxon>
        <taxon>Pseudomonadati</taxon>
        <taxon>Bacteroidota</taxon>
        <taxon>Flavobacteriia</taxon>
        <taxon>Flavobacteriales</taxon>
        <taxon>Flavobacteriaceae</taxon>
        <taxon>Aureicoccus</taxon>
    </lineage>
</organism>
<dbReference type="Pfam" id="PF02625">
    <property type="entry name" value="XdhC_CoxI"/>
    <property type="match status" value="1"/>
</dbReference>
<dbReference type="RefSeq" id="WP_105000665.1">
    <property type="nucleotide sequence ID" value="NZ_MQVX01000001.1"/>
</dbReference>
<gene>
    <name evidence="3" type="ORF">BST99_04040</name>
</gene>
<evidence type="ECO:0008006" key="5">
    <source>
        <dbReference type="Google" id="ProtNLM"/>
    </source>
</evidence>
<dbReference type="Proteomes" id="UP000239366">
    <property type="component" value="Unassembled WGS sequence"/>
</dbReference>
<protein>
    <recommendedName>
        <fullName evidence="5">Xanthine dehydrogenase</fullName>
    </recommendedName>
</protein>
<name>A0A2S7T516_9FLAO</name>
<dbReference type="Gene3D" id="3.40.50.720">
    <property type="entry name" value="NAD(P)-binding Rossmann-like Domain"/>
    <property type="match status" value="1"/>
</dbReference>
<dbReference type="OrthoDB" id="9773039at2"/>
<feature type="domain" description="XdhC- CoxI" evidence="1">
    <location>
        <begin position="16"/>
        <end position="81"/>
    </location>
</feature>
<keyword evidence="4" id="KW-1185">Reference proteome</keyword>
<sequence>MTHEWFTLWTHYKERHKNERFVLASVVHLEGSSYRRPGVRMLISEQGERVGAVSGGCVEKEVQRQAEAVFASQKPKMMQYDGRYRLGCEGILYLLLEPFDVDEDHFEALDQSFNHRKSFQLQSYYSLDMNAEKGLGTIWSEEGNSWPLSSEVTTGGLCFKQELSPRKRLLIFGGEHDAVVISAMAAAQGYEVGVVTDPKEGKKTDDFPAAHHHEEWSAGQEVKQMHWPSDQQTNILVMSHNFARDLAFLGALSECPFAYLGILGPAHRREKLVEGLFDHFPSAPLEFPDRWNAPAGLDLGAENAAEIGLSILSEILLLERGHSGERLKHKKGKIHGS</sequence>
<feature type="domain" description="XdhC Rossmann" evidence="2">
    <location>
        <begin position="169"/>
        <end position="315"/>
    </location>
</feature>
<dbReference type="AlphaFoldDB" id="A0A2S7T516"/>
<dbReference type="InterPro" id="IPR052698">
    <property type="entry name" value="MoCofactor_Util/Proc"/>
</dbReference>
<dbReference type="PANTHER" id="PTHR30388:SF4">
    <property type="entry name" value="MOLYBDENUM COFACTOR INSERTION CHAPERONE PAOD"/>
    <property type="match status" value="1"/>
</dbReference>
<reference evidence="4" key="1">
    <citation type="submission" date="2016-11" db="EMBL/GenBank/DDBJ databases">
        <title>Trade-off between light-utilization and light-protection in marine flavobacteria.</title>
        <authorList>
            <person name="Kumagai Y."/>
            <person name="Yoshizawa S."/>
            <person name="Kogure K."/>
        </authorList>
    </citation>
    <scope>NUCLEOTIDE SEQUENCE [LARGE SCALE GENOMIC DNA]</scope>
    <source>
        <strain evidence="4">SG-18</strain>
    </source>
</reference>
<dbReference type="InterPro" id="IPR003777">
    <property type="entry name" value="XdhC_CoxI"/>
</dbReference>
<evidence type="ECO:0000259" key="2">
    <source>
        <dbReference type="Pfam" id="PF13478"/>
    </source>
</evidence>
<accession>A0A2S7T516</accession>
<dbReference type="Pfam" id="PF13478">
    <property type="entry name" value="XdhC_C"/>
    <property type="match status" value="1"/>
</dbReference>
<dbReference type="InterPro" id="IPR027051">
    <property type="entry name" value="XdhC_Rossmann_dom"/>
</dbReference>
<dbReference type="PANTHER" id="PTHR30388">
    <property type="entry name" value="ALDEHYDE OXIDOREDUCTASE MOLYBDENUM COFACTOR ASSEMBLY PROTEIN"/>
    <property type="match status" value="1"/>
</dbReference>
<evidence type="ECO:0000313" key="4">
    <source>
        <dbReference type="Proteomes" id="UP000239366"/>
    </source>
</evidence>
<comment type="caution">
    <text evidence="3">The sequence shown here is derived from an EMBL/GenBank/DDBJ whole genome shotgun (WGS) entry which is preliminary data.</text>
</comment>
<dbReference type="EMBL" id="MQVX01000001">
    <property type="protein sequence ID" value="PQJ15013.1"/>
    <property type="molecule type" value="Genomic_DNA"/>
</dbReference>